<dbReference type="PROSITE" id="PS51375">
    <property type="entry name" value="PPR"/>
    <property type="match status" value="4"/>
</dbReference>
<feature type="region of interest" description="Disordered" evidence="4">
    <location>
        <begin position="26"/>
        <end position="51"/>
    </location>
</feature>
<accession>A0AAN9JDJ9</accession>
<feature type="repeat" description="PPR" evidence="3">
    <location>
        <begin position="229"/>
        <end position="263"/>
    </location>
</feature>
<dbReference type="PANTHER" id="PTHR47938">
    <property type="entry name" value="RESPIRATORY COMPLEX I CHAPERONE (CIA84), PUTATIVE (AFU_ORTHOLOGUE AFUA_2G06020)-RELATED"/>
    <property type="match status" value="1"/>
</dbReference>
<gene>
    <name evidence="5" type="ORF">RJT34_18695</name>
</gene>
<evidence type="ECO:0000256" key="3">
    <source>
        <dbReference type="PROSITE-ProRule" id="PRU00708"/>
    </source>
</evidence>
<dbReference type="GO" id="GO:0003729">
    <property type="term" value="F:mRNA binding"/>
    <property type="evidence" value="ECO:0007669"/>
    <property type="project" value="TreeGrafter"/>
</dbReference>
<dbReference type="InterPro" id="IPR002885">
    <property type="entry name" value="PPR_rpt"/>
</dbReference>
<dbReference type="AlphaFoldDB" id="A0AAN9JDJ9"/>
<protein>
    <recommendedName>
        <fullName evidence="7">Pentatricopeptide repeat-containing protein</fullName>
    </recommendedName>
</protein>
<dbReference type="Proteomes" id="UP001359559">
    <property type="component" value="Unassembled WGS sequence"/>
</dbReference>
<evidence type="ECO:0008006" key="7">
    <source>
        <dbReference type="Google" id="ProtNLM"/>
    </source>
</evidence>
<feature type="repeat" description="PPR" evidence="3">
    <location>
        <begin position="424"/>
        <end position="458"/>
    </location>
</feature>
<feature type="compositionally biased region" description="Polar residues" evidence="4">
    <location>
        <begin position="33"/>
        <end position="49"/>
    </location>
</feature>
<comment type="similarity">
    <text evidence="1">Belongs to the PPR family. P subfamily.</text>
</comment>
<dbReference type="Pfam" id="PF01535">
    <property type="entry name" value="PPR"/>
    <property type="match status" value="2"/>
</dbReference>
<feature type="repeat" description="PPR" evidence="3">
    <location>
        <begin position="494"/>
        <end position="528"/>
    </location>
</feature>
<dbReference type="Pfam" id="PF13041">
    <property type="entry name" value="PPR_2"/>
    <property type="match status" value="2"/>
</dbReference>
<dbReference type="InterPro" id="IPR011990">
    <property type="entry name" value="TPR-like_helical_dom_sf"/>
</dbReference>
<evidence type="ECO:0000256" key="2">
    <source>
        <dbReference type="ARBA" id="ARBA00022737"/>
    </source>
</evidence>
<dbReference type="NCBIfam" id="TIGR00756">
    <property type="entry name" value="PPR"/>
    <property type="match status" value="4"/>
</dbReference>
<evidence type="ECO:0000313" key="6">
    <source>
        <dbReference type="Proteomes" id="UP001359559"/>
    </source>
</evidence>
<feature type="repeat" description="PPR" evidence="3">
    <location>
        <begin position="459"/>
        <end position="493"/>
    </location>
</feature>
<reference evidence="5 6" key="1">
    <citation type="submission" date="2024-01" db="EMBL/GenBank/DDBJ databases">
        <title>The genomes of 5 underutilized Papilionoideae crops provide insights into root nodulation and disease resistance.</title>
        <authorList>
            <person name="Yuan L."/>
        </authorList>
    </citation>
    <scope>NUCLEOTIDE SEQUENCE [LARGE SCALE GENOMIC DNA]</scope>
    <source>
        <strain evidence="5">LY-2023</strain>
        <tissue evidence="5">Leaf</tissue>
    </source>
</reference>
<evidence type="ECO:0000256" key="4">
    <source>
        <dbReference type="SAM" id="MobiDB-lite"/>
    </source>
</evidence>
<dbReference type="PANTHER" id="PTHR47938:SF35">
    <property type="entry name" value="PENTATRICOPEPTIDE REPEAT-CONTAINING PROTEIN 4, MITOCHONDRIAL-RELATED"/>
    <property type="match status" value="1"/>
</dbReference>
<dbReference type="EMBL" id="JAYKXN010000004">
    <property type="protein sequence ID" value="KAK7295783.1"/>
    <property type="molecule type" value="Genomic_DNA"/>
</dbReference>
<keyword evidence="2" id="KW-0677">Repeat</keyword>
<sequence>MLCRTRHAAFSINTTTISFLFKPFASSSSSSSKTRPNFTNPQSNFTKPTSFPPPIPRLSHVSLISNLVSCSNDADMLRVLSCHTRDLTSDLVLRVLMCYKQLGRAKTLKFFSLAGTQLGFQLDDSVVEYMADFLGRRKLFDDIKGLFMTVSFHKGRVSTKALSICIRFLGRQGRVKEALSLFEEMETVFRCKPDNLVYNNMLYVLCKKQSSSEMIELALSIFHEIESPDMYSCSNMIAGLCKLGRLETALEIFGQMEKIGVLPTRSAVNILIVELCLMSAKEGTVEKVRVGNTRRPYTILVPNLGRNVRQVASWPNQVPLKADIQRSGLIGTSLENVSNQVGPSDCGGVPWATPFDHFQPHSKQARSSGAINLAVSVFWAVCNAGLLPSSFVVVKLLLELCRLGNTEEAVQVLRIAEERKLTCVQDGYCIVIKAMCENRRVEEAGSLFGRMLATGLKPKLVVYNSVISMLCKLGKLNNATRVFEIMNKNRCLPDSFTYIALIHAHGEGKNWKVAYDLLMEMLGLGWIPHFHTYNLVECLLRENDRLDLCVKLERKLENQRLQKLCKRGQLDAAYEKAKSMLEKGIPLSAYARDTFERMFQKHGKLKIARQLLDKVESERVQKPKEINRT</sequence>
<comment type="caution">
    <text evidence="5">The sequence shown here is derived from an EMBL/GenBank/DDBJ whole genome shotgun (WGS) entry which is preliminary data.</text>
</comment>
<evidence type="ECO:0000313" key="5">
    <source>
        <dbReference type="EMBL" id="KAK7295783.1"/>
    </source>
</evidence>
<keyword evidence="6" id="KW-1185">Reference proteome</keyword>
<proteinExistence type="inferred from homology"/>
<organism evidence="5 6">
    <name type="scientific">Clitoria ternatea</name>
    <name type="common">Butterfly pea</name>
    <dbReference type="NCBI Taxonomy" id="43366"/>
    <lineage>
        <taxon>Eukaryota</taxon>
        <taxon>Viridiplantae</taxon>
        <taxon>Streptophyta</taxon>
        <taxon>Embryophyta</taxon>
        <taxon>Tracheophyta</taxon>
        <taxon>Spermatophyta</taxon>
        <taxon>Magnoliopsida</taxon>
        <taxon>eudicotyledons</taxon>
        <taxon>Gunneridae</taxon>
        <taxon>Pentapetalae</taxon>
        <taxon>rosids</taxon>
        <taxon>fabids</taxon>
        <taxon>Fabales</taxon>
        <taxon>Fabaceae</taxon>
        <taxon>Papilionoideae</taxon>
        <taxon>50 kb inversion clade</taxon>
        <taxon>NPAAA clade</taxon>
        <taxon>indigoferoid/millettioid clade</taxon>
        <taxon>Phaseoleae</taxon>
        <taxon>Clitoria</taxon>
    </lineage>
</organism>
<dbReference type="Gene3D" id="1.25.40.10">
    <property type="entry name" value="Tetratricopeptide repeat domain"/>
    <property type="match status" value="3"/>
</dbReference>
<name>A0AAN9JDJ9_CLITE</name>
<evidence type="ECO:0000256" key="1">
    <source>
        <dbReference type="ARBA" id="ARBA00007626"/>
    </source>
</evidence>